<dbReference type="Proteomes" id="UP000002878">
    <property type="component" value="Chromosome"/>
</dbReference>
<dbReference type="KEGG" id="bqy:MUS_0809"/>
<proteinExistence type="predicted"/>
<dbReference type="EMBL" id="CP003332">
    <property type="protein sequence ID" value="AFJ60860.1"/>
    <property type="molecule type" value="Genomic_DNA"/>
</dbReference>
<organism evidence="2 3">
    <name type="scientific">Bacillus amyloliquefaciens (strain Y2)</name>
    <name type="common">Bacillus amyloliquefaciens subsp. plantarum (strain B9601-Y2)</name>
    <dbReference type="NCBI Taxonomy" id="1155777"/>
    <lineage>
        <taxon>Bacteria</taxon>
        <taxon>Bacillati</taxon>
        <taxon>Bacillota</taxon>
        <taxon>Bacilli</taxon>
        <taxon>Bacillales</taxon>
        <taxon>Bacillaceae</taxon>
        <taxon>Bacillus</taxon>
        <taxon>Bacillus amyloliquefaciens group</taxon>
    </lineage>
</organism>
<name>I2C2I6_BACAY</name>
<dbReference type="AlphaFoldDB" id="I2C2I6"/>
<feature type="region of interest" description="Disordered" evidence="1">
    <location>
        <begin position="1"/>
        <end position="36"/>
    </location>
</feature>
<protein>
    <submittedName>
        <fullName evidence="2">Uncharacterized protein</fullName>
    </submittedName>
</protein>
<dbReference type="HOGENOM" id="CLU_3354312_0_0_9"/>
<feature type="compositionally biased region" description="Basic and acidic residues" evidence="1">
    <location>
        <begin position="12"/>
        <end position="36"/>
    </location>
</feature>
<reference evidence="2 3" key="1">
    <citation type="journal article" date="2012" name="J. Biotechnol.">
        <title>Genome sequence of the plant growth promoting strain Bacillus amyloliquefaciens subsp. plantarum B9601-Y2 and expression of mersacidin and other secondary metabolites.</title>
        <authorList>
            <person name="He P."/>
            <person name="Hao K."/>
            <person name="Blom J."/>
            <person name="Ruckert C."/>
            <person name="Vater J."/>
            <person name="Mao Z."/>
            <person name="Wu Y."/>
            <person name="Hou M."/>
            <person name="He P."/>
            <person name="He Y."/>
            <person name="Borriss R."/>
        </authorList>
    </citation>
    <scope>NUCLEOTIDE SEQUENCE [LARGE SCALE GENOMIC DNA]</scope>
    <source>
        <strain evidence="2">Y2</strain>
    </source>
</reference>
<evidence type="ECO:0000313" key="2">
    <source>
        <dbReference type="EMBL" id="AFJ60860.1"/>
    </source>
</evidence>
<evidence type="ECO:0000313" key="3">
    <source>
        <dbReference type="Proteomes" id="UP000002878"/>
    </source>
</evidence>
<accession>I2C2I6</accession>
<gene>
    <name evidence="2" type="ORF">MUS_0809</name>
</gene>
<sequence>MKIRTAGASYRGTDDVQAEKRRGIDYDQAYEKRRKP</sequence>
<evidence type="ECO:0000256" key="1">
    <source>
        <dbReference type="SAM" id="MobiDB-lite"/>
    </source>
</evidence>